<proteinExistence type="predicted"/>
<accession>A0A3Q2Y2P3</accession>
<feature type="region of interest" description="Disordered" evidence="2">
    <location>
        <begin position="1"/>
        <end position="31"/>
    </location>
</feature>
<dbReference type="OrthoDB" id="6284251at2759"/>
<protein>
    <submittedName>
        <fullName evidence="4">BCL2 associated athanogene 2</fullName>
    </submittedName>
</protein>
<dbReference type="InterPro" id="IPR003103">
    <property type="entry name" value="BAG_domain"/>
</dbReference>
<dbReference type="GO" id="GO:0051087">
    <property type="term" value="F:protein-folding chaperone binding"/>
    <property type="evidence" value="ECO:0007669"/>
    <property type="project" value="InterPro"/>
</dbReference>
<keyword evidence="1" id="KW-0175">Coiled coil</keyword>
<dbReference type="GO" id="GO:0000774">
    <property type="term" value="F:adenyl-nucleotide exchange factor activity"/>
    <property type="evidence" value="ECO:0007669"/>
    <property type="project" value="InterPro"/>
</dbReference>
<dbReference type="Gene3D" id="1.20.58.890">
    <property type="match status" value="1"/>
</dbReference>
<evidence type="ECO:0000259" key="3">
    <source>
        <dbReference type="PROSITE" id="PS51035"/>
    </source>
</evidence>
<dbReference type="GO" id="GO:0050821">
    <property type="term" value="P:protein stabilization"/>
    <property type="evidence" value="ECO:0007669"/>
    <property type="project" value="TreeGrafter"/>
</dbReference>
<evidence type="ECO:0000313" key="5">
    <source>
        <dbReference type="Proteomes" id="UP000264820"/>
    </source>
</evidence>
<dbReference type="Proteomes" id="UP000264820">
    <property type="component" value="Unplaced"/>
</dbReference>
<organism evidence="4 5">
    <name type="scientific">Hippocampus comes</name>
    <name type="common">Tiger tail seahorse</name>
    <dbReference type="NCBI Taxonomy" id="109280"/>
    <lineage>
        <taxon>Eukaryota</taxon>
        <taxon>Metazoa</taxon>
        <taxon>Chordata</taxon>
        <taxon>Craniata</taxon>
        <taxon>Vertebrata</taxon>
        <taxon>Euteleostomi</taxon>
        <taxon>Actinopterygii</taxon>
        <taxon>Neopterygii</taxon>
        <taxon>Teleostei</taxon>
        <taxon>Neoteleostei</taxon>
        <taxon>Acanthomorphata</taxon>
        <taxon>Syngnathiaria</taxon>
        <taxon>Syngnathiformes</taxon>
        <taxon>Syngnathoidei</taxon>
        <taxon>Syngnathidae</taxon>
        <taxon>Hippocampus</taxon>
    </lineage>
</organism>
<dbReference type="GeneTree" id="ENSGT00390000017590"/>
<name>A0A3Q2Y2P3_HIPCM</name>
<dbReference type="RefSeq" id="XP_019725986.1">
    <property type="nucleotide sequence ID" value="XM_019870427.1"/>
</dbReference>
<evidence type="ECO:0000256" key="1">
    <source>
        <dbReference type="SAM" id="Coils"/>
    </source>
</evidence>
<feature type="domain" description="BAG" evidence="3">
    <location>
        <begin position="160"/>
        <end position="240"/>
    </location>
</feature>
<feature type="coiled-coil region" evidence="1">
    <location>
        <begin position="76"/>
        <end position="110"/>
    </location>
</feature>
<reference evidence="4" key="1">
    <citation type="submission" date="2025-08" db="UniProtKB">
        <authorList>
            <consortium name="Ensembl"/>
        </authorList>
    </citation>
    <scope>IDENTIFICATION</scope>
</reference>
<dbReference type="KEGG" id="hcq:109516156"/>
<dbReference type="CTD" id="9532"/>
<dbReference type="STRING" id="109280.ENSHCOP00000011162"/>
<feature type="compositionally biased region" description="Polar residues" evidence="2">
    <location>
        <begin position="1"/>
        <end position="15"/>
    </location>
</feature>
<dbReference type="InterPro" id="IPR037689">
    <property type="entry name" value="BAG2"/>
</dbReference>
<dbReference type="PANTHER" id="PTHR12334">
    <property type="entry name" value="BAG FAMILY MOLECULAR CHAPERONE REGULATOR 2"/>
    <property type="match status" value="1"/>
</dbReference>
<dbReference type="AlphaFoldDB" id="A0A3Q2Y2P3"/>
<dbReference type="Ensembl" id="ENSHCOT00000017793.1">
    <property type="protein sequence ID" value="ENSHCOP00000011162.1"/>
    <property type="gene ID" value="ENSHCOG00000013926.1"/>
</dbReference>
<evidence type="ECO:0000313" key="4">
    <source>
        <dbReference type="Ensembl" id="ENSHCOP00000011162.1"/>
    </source>
</evidence>
<evidence type="ECO:0000256" key="2">
    <source>
        <dbReference type="SAM" id="MobiDB-lite"/>
    </source>
</evidence>
<reference evidence="4" key="2">
    <citation type="submission" date="2025-09" db="UniProtKB">
        <authorList>
            <consortium name="Ensembl"/>
        </authorList>
    </citation>
    <scope>IDENTIFICATION</scope>
</reference>
<dbReference type="PANTHER" id="PTHR12334:SF6">
    <property type="entry name" value="BAG FAMILY MOLECULAR CHAPERONE REGULATOR 2"/>
    <property type="match status" value="1"/>
</dbReference>
<dbReference type="GeneID" id="109516156"/>
<keyword evidence="5" id="KW-1185">Reference proteome</keyword>
<dbReference type="PROSITE" id="PS51035">
    <property type="entry name" value="BAG"/>
    <property type="match status" value="1"/>
</dbReference>
<sequence>MFTPGSQLDTTTCWSDGSHRTRSAPCRTDQFGKKKKDPIILHIRSPVAMSQAKIQAKLNDVTGGKFKRTMSMADRAGQLLSNLDQLEIRVEALRETASAIEQERECILEMIQSLQNSQEMHNISAGEKEELTLTADRLMGRTLSVEINVGTIRNSQQEEALRKATSIIDEIVKKLLVDMAESRQQLLALHSACVTEAPAVPIDQKFQSIVISCALEDQKKIKRRLEMLLRNVGNAEKNIKIMDHQKLEEPKANGSQ</sequence>
<dbReference type="OMA" id="LHATKMI"/>